<keyword evidence="3 9" id="KW-0597">Phosphoprotein</keyword>
<dbReference type="PROSITE" id="PS50109">
    <property type="entry name" value="HIS_KIN"/>
    <property type="match status" value="1"/>
</dbReference>
<proteinExistence type="predicted"/>
<dbReference type="InterPro" id="IPR004358">
    <property type="entry name" value="Sig_transdc_His_kin-like_C"/>
</dbReference>
<dbReference type="Proteomes" id="UP000019522">
    <property type="component" value="Chromosome"/>
</dbReference>
<dbReference type="CDD" id="cd00156">
    <property type="entry name" value="REC"/>
    <property type="match status" value="1"/>
</dbReference>
<dbReference type="KEGG" id="pstt:CH92_01295"/>
<protein>
    <recommendedName>
        <fullName evidence="2">histidine kinase</fullName>
        <ecNumber evidence="2">2.7.13.3</ecNumber>
    </recommendedName>
</protein>
<keyword evidence="7" id="KW-0067">ATP-binding</keyword>
<dbReference type="SMART" id="SM00448">
    <property type="entry name" value="REC"/>
    <property type="match status" value="1"/>
</dbReference>
<evidence type="ECO:0000313" key="13">
    <source>
        <dbReference type="EMBL" id="AHL73803.1"/>
    </source>
</evidence>
<dbReference type="CDD" id="cd00075">
    <property type="entry name" value="HATPase"/>
    <property type="match status" value="1"/>
</dbReference>
<dbReference type="InterPro" id="IPR001789">
    <property type="entry name" value="Sig_transdc_resp-reg_receiver"/>
</dbReference>
<name>W8R2Q8_STUST</name>
<feature type="transmembrane region" description="Helical" evidence="10">
    <location>
        <begin position="85"/>
        <end position="109"/>
    </location>
</feature>
<comment type="catalytic activity">
    <reaction evidence="1">
        <text>ATP + protein L-histidine = ADP + protein N-phospho-L-histidine.</text>
        <dbReference type="EC" id="2.7.13.3"/>
    </reaction>
</comment>
<dbReference type="Gene3D" id="3.30.565.10">
    <property type="entry name" value="Histidine kinase-like ATPase, C-terminal domain"/>
    <property type="match status" value="1"/>
</dbReference>
<dbReference type="SUPFAM" id="SSF55874">
    <property type="entry name" value="ATPase domain of HSP90 chaperone/DNA topoisomerase II/histidine kinase"/>
    <property type="match status" value="1"/>
</dbReference>
<keyword evidence="6 13" id="KW-0418">Kinase</keyword>
<reference evidence="13 14" key="2">
    <citation type="submission" date="2014-03" db="EMBL/GenBank/DDBJ databases">
        <authorList>
            <person name="Baltrus D."/>
            <person name="Dougherty K."/>
        </authorList>
    </citation>
    <scope>NUCLEOTIDE SEQUENCE</scope>
    <source>
        <strain evidence="13 14">28a24</strain>
    </source>
</reference>
<dbReference type="InterPro" id="IPR036890">
    <property type="entry name" value="HATPase_C_sf"/>
</dbReference>
<feature type="transmembrane region" description="Helical" evidence="10">
    <location>
        <begin position="19"/>
        <end position="38"/>
    </location>
</feature>
<feature type="modified residue" description="4-aspartylphosphate" evidence="9">
    <location>
        <position position="473"/>
    </location>
</feature>
<evidence type="ECO:0000256" key="9">
    <source>
        <dbReference type="PROSITE-ProRule" id="PRU00169"/>
    </source>
</evidence>
<evidence type="ECO:0000256" key="3">
    <source>
        <dbReference type="ARBA" id="ARBA00022553"/>
    </source>
</evidence>
<feature type="domain" description="Response regulatory" evidence="12">
    <location>
        <begin position="429"/>
        <end position="539"/>
    </location>
</feature>
<keyword evidence="8" id="KW-0902">Two-component regulatory system</keyword>
<dbReference type="GO" id="GO:0000155">
    <property type="term" value="F:phosphorelay sensor kinase activity"/>
    <property type="evidence" value="ECO:0007669"/>
    <property type="project" value="InterPro"/>
</dbReference>
<feature type="transmembrane region" description="Helical" evidence="10">
    <location>
        <begin position="148"/>
        <end position="168"/>
    </location>
</feature>
<dbReference type="EC" id="2.7.13.3" evidence="2"/>
<dbReference type="InterPro" id="IPR005467">
    <property type="entry name" value="His_kinase_dom"/>
</dbReference>
<evidence type="ECO:0000313" key="14">
    <source>
        <dbReference type="Proteomes" id="UP000019522"/>
    </source>
</evidence>
<evidence type="ECO:0000259" key="12">
    <source>
        <dbReference type="PROSITE" id="PS50110"/>
    </source>
</evidence>
<dbReference type="GO" id="GO:0007234">
    <property type="term" value="P:osmosensory signaling via phosphorelay pathway"/>
    <property type="evidence" value="ECO:0007669"/>
    <property type="project" value="TreeGrafter"/>
</dbReference>
<dbReference type="SMART" id="SM00388">
    <property type="entry name" value="HisKA"/>
    <property type="match status" value="1"/>
</dbReference>
<dbReference type="GO" id="GO:0000156">
    <property type="term" value="F:phosphorelay response regulator activity"/>
    <property type="evidence" value="ECO:0007669"/>
    <property type="project" value="TreeGrafter"/>
</dbReference>
<dbReference type="AlphaFoldDB" id="W8R2Q8"/>
<feature type="transmembrane region" description="Helical" evidence="10">
    <location>
        <begin position="121"/>
        <end position="142"/>
    </location>
</feature>
<dbReference type="SUPFAM" id="SSF47384">
    <property type="entry name" value="Homodimeric domain of signal transducing histidine kinase"/>
    <property type="match status" value="1"/>
</dbReference>
<dbReference type="Gene3D" id="1.10.287.130">
    <property type="match status" value="1"/>
</dbReference>
<dbReference type="InterPro" id="IPR036097">
    <property type="entry name" value="HisK_dim/P_sf"/>
</dbReference>
<evidence type="ECO:0000256" key="4">
    <source>
        <dbReference type="ARBA" id="ARBA00022679"/>
    </source>
</evidence>
<dbReference type="PRINTS" id="PR00344">
    <property type="entry name" value="BCTRLSENSOR"/>
</dbReference>
<dbReference type="GO" id="GO:0030295">
    <property type="term" value="F:protein kinase activator activity"/>
    <property type="evidence" value="ECO:0007669"/>
    <property type="project" value="TreeGrafter"/>
</dbReference>
<dbReference type="SMART" id="SM00387">
    <property type="entry name" value="HATPase_c"/>
    <property type="match status" value="1"/>
</dbReference>
<feature type="transmembrane region" description="Helical" evidence="10">
    <location>
        <begin position="45"/>
        <end position="65"/>
    </location>
</feature>
<evidence type="ECO:0000256" key="1">
    <source>
        <dbReference type="ARBA" id="ARBA00000085"/>
    </source>
</evidence>
<evidence type="ECO:0000256" key="10">
    <source>
        <dbReference type="SAM" id="Phobius"/>
    </source>
</evidence>
<dbReference type="CDD" id="cd00082">
    <property type="entry name" value="HisKA"/>
    <property type="match status" value="1"/>
</dbReference>
<keyword evidence="10" id="KW-0472">Membrane</keyword>
<dbReference type="Gene3D" id="3.40.50.2300">
    <property type="match status" value="1"/>
</dbReference>
<feature type="domain" description="Histidine kinase" evidence="11">
    <location>
        <begin position="191"/>
        <end position="398"/>
    </location>
</feature>
<dbReference type="Pfam" id="PF00072">
    <property type="entry name" value="Response_reg"/>
    <property type="match status" value="1"/>
</dbReference>
<evidence type="ECO:0000256" key="7">
    <source>
        <dbReference type="ARBA" id="ARBA00022840"/>
    </source>
</evidence>
<gene>
    <name evidence="13" type="ORF">CH92_01295</name>
</gene>
<dbReference type="SUPFAM" id="SSF52172">
    <property type="entry name" value="CheY-like"/>
    <property type="match status" value="1"/>
</dbReference>
<evidence type="ECO:0000256" key="6">
    <source>
        <dbReference type="ARBA" id="ARBA00022777"/>
    </source>
</evidence>
<evidence type="ECO:0000259" key="11">
    <source>
        <dbReference type="PROSITE" id="PS50109"/>
    </source>
</evidence>
<evidence type="ECO:0000256" key="5">
    <source>
        <dbReference type="ARBA" id="ARBA00022741"/>
    </source>
</evidence>
<dbReference type="InterPro" id="IPR011006">
    <property type="entry name" value="CheY-like_superfamily"/>
</dbReference>
<dbReference type="InterPro" id="IPR003661">
    <property type="entry name" value="HisK_dim/P_dom"/>
</dbReference>
<dbReference type="EMBL" id="CP007441">
    <property type="protein sequence ID" value="AHL73803.1"/>
    <property type="molecule type" value="Genomic_DNA"/>
</dbReference>
<keyword evidence="10" id="KW-1133">Transmembrane helix</keyword>
<dbReference type="GO" id="GO:0005524">
    <property type="term" value="F:ATP binding"/>
    <property type="evidence" value="ECO:0007669"/>
    <property type="project" value="UniProtKB-KW"/>
</dbReference>
<dbReference type="OrthoDB" id="9764438at2"/>
<dbReference type="InterPro" id="IPR003594">
    <property type="entry name" value="HATPase_dom"/>
</dbReference>
<keyword evidence="5" id="KW-0547">Nucleotide-binding</keyword>
<organism evidence="13 14">
    <name type="scientific">Stutzerimonas stutzeri</name>
    <name type="common">Pseudomonas stutzeri</name>
    <dbReference type="NCBI Taxonomy" id="316"/>
    <lineage>
        <taxon>Bacteria</taxon>
        <taxon>Pseudomonadati</taxon>
        <taxon>Pseudomonadota</taxon>
        <taxon>Gammaproteobacteria</taxon>
        <taxon>Pseudomonadales</taxon>
        <taxon>Pseudomonadaceae</taxon>
        <taxon>Stutzerimonas</taxon>
    </lineage>
</organism>
<dbReference type="PATRIC" id="fig|316.77.peg.264"/>
<reference evidence="14" key="1">
    <citation type="journal article" date="2014" name="Genome Announc.">
        <title>Complete Genome Sequence of the Highly Transformable Pseudomonas stutzeri Strain 28a24.</title>
        <authorList>
            <person name="Smith B.A."/>
            <person name="Dougherty K.M."/>
            <person name="Baltrus D.A."/>
        </authorList>
    </citation>
    <scope>NUCLEOTIDE SEQUENCE [LARGE SCALE GENOMIC DNA]</scope>
    <source>
        <strain evidence="14">28a24</strain>
    </source>
</reference>
<keyword evidence="10" id="KW-0812">Transmembrane</keyword>
<evidence type="ECO:0000256" key="2">
    <source>
        <dbReference type="ARBA" id="ARBA00012438"/>
    </source>
</evidence>
<dbReference type="Pfam" id="PF02518">
    <property type="entry name" value="HATPase_c"/>
    <property type="match status" value="1"/>
</dbReference>
<accession>W8R2Q8</accession>
<dbReference type="Pfam" id="PF00512">
    <property type="entry name" value="HisKA"/>
    <property type="match status" value="1"/>
</dbReference>
<dbReference type="InterPro" id="IPR050351">
    <property type="entry name" value="BphY/WalK/GraS-like"/>
</dbReference>
<evidence type="ECO:0000256" key="8">
    <source>
        <dbReference type="ARBA" id="ARBA00023012"/>
    </source>
</evidence>
<dbReference type="PROSITE" id="PS50110">
    <property type="entry name" value="RESPONSE_REGULATORY"/>
    <property type="match status" value="1"/>
</dbReference>
<sequence>MDMETASATHDVELAQARIRPIVAALCILYVGGLRYWALISSQQFYQVLAFSLPFMLISLVRIGWIQRRPGLYPSRRALAIVFDYVSIGYSLSVVGEPMLPVFGAMLWVTVGNGMRYGSRYLALATLIALLTIAAVVLNTHFLLHSPYVLLTMIITTLVVPAYAHILLERTRQASERAQAANVAKSRFLAQASHDLRQPIHSISLFTACLRDARLGIEERRMVENIDRSLNSVSQLFRSILDHYTLDNGNVRPQIQPMPLQALLDDIRQQNAETARWAGVTLRIHATSLQVTSDPNLLATMLQNLVSNAIKYAQGKPVLIGCRLRNGAVTLEVRDAGKGIPEAQLSLVFDEFYRVRAVRDKDVEGLGLGLSIVRRIGELLGLTVTLRSRLGTGTCASINGLSRAAPRVSPISSDNASRAIAASPLNGLHVLLIEDDQNVLLATATLLQRWGCRVTSATTIPNGPVECDLVITDFDLDAQASGADCIAYLRRLSGWQIPAVVISGHDVARVEQAVADPGVPVLAKPVHPAELRSLLASLKLQRKRPTLPA</sequence>
<keyword evidence="4" id="KW-0808">Transferase</keyword>
<dbReference type="PANTHER" id="PTHR42878">
    <property type="entry name" value="TWO-COMPONENT HISTIDINE KINASE"/>
    <property type="match status" value="1"/>
</dbReference>
<dbReference type="PANTHER" id="PTHR42878:SF7">
    <property type="entry name" value="SENSOR HISTIDINE KINASE GLRK"/>
    <property type="match status" value="1"/>
</dbReference>